<reference evidence="1" key="1">
    <citation type="journal article" date="2015" name="Nature">
        <title>Complex archaea that bridge the gap between prokaryotes and eukaryotes.</title>
        <authorList>
            <person name="Spang A."/>
            <person name="Saw J.H."/>
            <person name="Jorgensen S.L."/>
            <person name="Zaremba-Niedzwiedzka K."/>
            <person name="Martijn J."/>
            <person name="Lind A.E."/>
            <person name="van Eijk R."/>
            <person name="Schleper C."/>
            <person name="Guy L."/>
            <person name="Ettema T.J."/>
        </authorList>
    </citation>
    <scope>NUCLEOTIDE SEQUENCE</scope>
</reference>
<organism evidence="1">
    <name type="scientific">marine sediment metagenome</name>
    <dbReference type="NCBI Taxonomy" id="412755"/>
    <lineage>
        <taxon>unclassified sequences</taxon>
        <taxon>metagenomes</taxon>
        <taxon>ecological metagenomes</taxon>
    </lineage>
</organism>
<gene>
    <name evidence="1" type="ORF">LCGC14_1622520</name>
</gene>
<accession>A0A0F9I515</accession>
<dbReference type="EMBL" id="LAZR01013277">
    <property type="protein sequence ID" value="KKM22711.1"/>
    <property type="molecule type" value="Genomic_DNA"/>
</dbReference>
<protein>
    <submittedName>
        <fullName evidence="1">Uncharacterized protein</fullName>
    </submittedName>
</protein>
<comment type="caution">
    <text evidence="1">The sequence shown here is derived from an EMBL/GenBank/DDBJ whole genome shotgun (WGS) entry which is preliminary data.</text>
</comment>
<proteinExistence type="predicted"/>
<name>A0A0F9I515_9ZZZZ</name>
<dbReference type="AlphaFoldDB" id="A0A0F9I515"/>
<evidence type="ECO:0000313" key="1">
    <source>
        <dbReference type="EMBL" id="KKM22711.1"/>
    </source>
</evidence>
<sequence length="165" mass="17446">MTPQETTEAERIGALIAGAVDRCTESVWRVIAVTVPPNGVVTVPHGIIFTDGCLVPHVVCDDVRLTWTAATTRNLTIQNQTDAPVSGEVRATGNPVHRSYFEGRIADFITLGCFEPDELDAGVLAALLAADDGPGVPITAWPAWLHAAIQHAATIGRGRARVGDS</sequence>